<evidence type="ECO:0000256" key="6">
    <source>
        <dbReference type="ARBA" id="ARBA00016240"/>
    </source>
</evidence>
<dbReference type="Proteomes" id="UP001159179">
    <property type="component" value="Unassembled WGS sequence"/>
</dbReference>
<evidence type="ECO:0000256" key="19">
    <source>
        <dbReference type="PROSITE-ProRule" id="PRU00391"/>
    </source>
</evidence>
<dbReference type="InterPro" id="IPR015886">
    <property type="entry name" value="H2TH_FPG"/>
</dbReference>
<dbReference type="SUPFAM" id="SSF81624">
    <property type="entry name" value="N-terminal domain of MutM-like DNA repair proteins"/>
    <property type="match status" value="1"/>
</dbReference>
<keyword evidence="15" id="KW-0511">Multifunctional enzyme</keyword>
<dbReference type="Pfam" id="PF06831">
    <property type="entry name" value="H2TH"/>
    <property type="match status" value="1"/>
</dbReference>
<dbReference type="FunFam" id="1.10.8.50:FF:000003">
    <property type="entry name" value="Formamidopyrimidine-DNA glycosylase"/>
    <property type="match status" value="1"/>
</dbReference>
<protein>
    <recommendedName>
        <fullName evidence="6">Formamidopyrimidine-DNA glycosylase</fullName>
        <ecNumber evidence="4">3.2.2.23</ecNumber>
        <ecNumber evidence="5">4.2.99.18</ecNumber>
    </recommendedName>
    <alternativeName>
        <fullName evidence="17">DNA-(apurinic or apyrimidinic site) lyase MutM</fullName>
    </alternativeName>
</protein>
<evidence type="ECO:0000256" key="8">
    <source>
        <dbReference type="ARBA" id="ARBA00022763"/>
    </source>
</evidence>
<evidence type="ECO:0000256" key="11">
    <source>
        <dbReference type="ARBA" id="ARBA00022833"/>
    </source>
</evidence>
<dbReference type="PROSITE" id="PS51066">
    <property type="entry name" value="ZF_FPG_2"/>
    <property type="match status" value="1"/>
</dbReference>
<dbReference type="Pfam" id="PF01149">
    <property type="entry name" value="Fapy_DNA_glyco"/>
    <property type="match status" value="1"/>
</dbReference>
<evidence type="ECO:0000256" key="9">
    <source>
        <dbReference type="ARBA" id="ARBA00022771"/>
    </source>
</evidence>
<evidence type="ECO:0000256" key="13">
    <source>
        <dbReference type="ARBA" id="ARBA00023204"/>
    </source>
</evidence>
<keyword evidence="7" id="KW-0479">Metal-binding</keyword>
<feature type="domain" description="FPG-type" evidence="21">
    <location>
        <begin position="235"/>
        <end position="269"/>
    </location>
</feature>
<dbReference type="EMBL" id="JAROYP010000001">
    <property type="protein sequence ID" value="MDH5159474.1"/>
    <property type="molecule type" value="Genomic_DNA"/>
</dbReference>
<evidence type="ECO:0000256" key="15">
    <source>
        <dbReference type="ARBA" id="ARBA00023268"/>
    </source>
</evidence>
<evidence type="ECO:0000256" key="14">
    <source>
        <dbReference type="ARBA" id="ARBA00023239"/>
    </source>
</evidence>
<evidence type="ECO:0000313" key="24">
    <source>
        <dbReference type="Proteomes" id="UP001159179"/>
    </source>
</evidence>
<evidence type="ECO:0000256" key="12">
    <source>
        <dbReference type="ARBA" id="ARBA00023125"/>
    </source>
</evidence>
<keyword evidence="20" id="KW-1133">Transmembrane helix</keyword>
<evidence type="ECO:0000259" key="21">
    <source>
        <dbReference type="PROSITE" id="PS51066"/>
    </source>
</evidence>
<dbReference type="Gene3D" id="1.10.8.50">
    <property type="match status" value="1"/>
</dbReference>
<evidence type="ECO:0000256" key="16">
    <source>
        <dbReference type="ARBA" id="ARBA00023295"/>
    </source>
</evidence>
<sequence>MPELPEMETYKKLLYEKIVGKTITNIIINREKSINCRPDMFIKDIQLQKVIRIDRRGKHLLFYLANGRVLILHLMLGGWMYYGTEEEKPNRTIQIQLAFGVENLYFIGLRLGYLHLYPINEVDEALPNLGPEPLDINFTLPFFINYLYKKRGRLKTKLIDQKFLSGIGNCYSDEICYHAQLLPTRTLEDLTDTEKKQLYESIQFILRNATQYGGYMNHAFYHDDRLTGGYDNKCKVYDREGEICERCGSEIIKKMISSRKTFYCPHCQF</sequence>
<dbReference type="PANTHER" id="PTHR22993:SF9">
    <property type="entry name" value="FORMAMIDOPYRIMIDINE-DNA GLYCOSYLASE"/>
    <property type="match status" value="1"/>
</dbReference>
<comment type="catalytic activity">
    <reaction evidence="1">
        <text>Hydrolysis of DNA containing ring-opened 7-methylguanine residues, releasing 2,6-diamino-4-hydroxy-5-(N-methyl)formamidopyrimidine.</text>
        <dbReference type="EC" id="3.2.2.23"/>
    </reaction>
</comment>
<evidence type="ECO:0000259" key="22">
    <source>
        <dbReference type="PROSITE" id="PS51068"/>
    </source>
</evidence>
<evidence type="ECO:0000256" key="7">
    <source>
        <dbReference type="ARBA" id="ARBA00022723"/>
    </source>
</evidence>
<comment type="catalytic activity">
    <reaction evidence="18">
        <text>2'-deoxyribonucleotide-(2'-deoxyribose 5'-phosphate)-2'-deoxyribonucleotide-DNA = a 3'-end 2'-deoxyribonucleotide-(2,3-dehydro-2,3-deoxyribose 5'-phosphate)-DNA + a 5'-end 5'-phospho-2'-deoxyribonucleoside-DNA + H(+)</text>
        <dbReference type="Rhea" id="RHEA:66592"/>
        <dbReference type="Rhea" id="RHEA-COMP:13180"/>
        <dbReference type="Rhea" id="RHEA-COMP:16897"/>
        <dbReference type="Rhea" id="RHEA-COMP:17067"/>
        <dbReference type="ChEBI" id="CHEBI:15378"/>
        <dbReference type="ChEBI" id="CHEBI:136412"/>
        <dbReference type="ChEBI" id="CHEBI:157695"/>
        <dbReference type="ChEBI" id="CHEBI:167181"/>
        <dbReference type="EC" id="4.2.99.18"/>
    </reaction>
</comment>
<accession>A0AAW6SL58</accession>
<dbReference type="InterPro" id="IPR000214">
    <property type="entry name" value="Znf_DNA_glyclase/AP_lyase"/>
</dbReference>
<dbReference type="InterPro" id="IPR035937">
    <property type="entry name" value="FPG_N"/>
</dbReference>
<evidence type="ECO:0000256" key="5">
    <source>
        <dbReference type="ARBA" id="ARBA00012720"/>
    </source>
</evidence>
<comment type="cofactor">
    <cofactor evidence="2">
        <name>Zn(2+)</name>
        <dbReference type="ChEBI" id="CHEBI:29105"/>
    </cofactor>
</comment>
<dbReference type="SUPFAM" id="SSF46946">
    <property type="entry name" value="S13-like H2TH domain"/>
    <property type="match status" value="1"/>
</dbReference>
<organism evidence="23 24">
    <name type="scientific">Heyndrickxia oleronia</name>
    <dbReference type="NCBI Taxonomy" id="38875"/>
    <lineage>
        <taxon>Bacteria</taxon>
        <taxon>Bacillati</taxon>
        <taxon>Bacillota</taxon>
        <taxon>Bacilli</taxon>
        <taxon>Bacillales</taxon>
        <taxon>Bacillaceae</taxon>
        <taxon>Heyndrickxia</taxon>
    </lineage>
</organism>
<comment type="caution">
    <text evidence="23">The sequence shown here is derived from an EMBL/GenBank/DDBJ whole genome shotgun (WGS) entry which is preliminary data.</text>
</comment>
<dbReference type="InterPro" id="IPR012319">
    <property type="entry name" value="FPG_cat"/>
</dbReference>
<reference evidence="23" key="1">
    <citation type="submission" date="2023-03" db="EMBL/GenBank/DDBJ databases">
        <title>Bacterial isolates from washroom surfaces on a university campus.</title>
        <authorList>
            <person name="Holman D.B."/>
            <person name="Gzyl K.E."/>
            <person name="Taheri A.E."/>
        </authorList>
    </citation>
    <scope>NUCLEOTIDE SEQUENCE</scope>
    <source>
        <strain evidence="23">RD03</strain>
    </source>
</reference>
<dbReference type="EC" id="3.2.2.23" evidence="4"/>
<dbReference type="SMART" id="SM00898">
    <property type="entry name" value="Fapy_DNA_glyco"/>
    <property type="match status" value="1"/>
</dbReference>
<keyword evidence="11" id="KW-0862">Zinc</keyword>
<feature type="domain" description="Formamidopyrimidine-DNA glycosylase catalytic" evidence="22">
    <location>
        <begin position="2"/>
        <end position="112"/>
    </location>
</feature>
<comment type="similarity">
    <text evidence="3">Belongs to the FPG family.</text>
</comment>
<dbReference type="RefSeq" id="WP_280615408.1">
    <property type="nucleotide sequence ID" value="NZ_JAROYP010000001.1"/>
</dbReference>
<dbReference type="GO" id="GO:0003690">
    <property type="term" value="F:double-stranded DNA binding"/>
    <property type="evidence" value="ECO:0007669"/>
    <property type="project" value="UniProtKB-ARBA"/>
</dbReference>
<evidence type="ECO:0000256" key="2">
    <source>
        <dbReference type="ARBA" id="ARBA00001947"/>
    </source>
</evidence>
<evidence type="ECO:0000256" key="17">
    <source>
        <dbReference type="ARBA" id="ARBA00030638"/>
    </source>
</evidence>
<evidence type="ECO:0000256" key="10">
    <source>
        <dbReference type="ARBA" id="ARBA00022801"/>
    </source>
</evidence>
<keyword evidence="13" id="KW-0234">DNA repair</keyword>
<dbReference type="SUPFAM" id="SSF57716">
    <property type="entry name" value="Glucocorticoid receptor-like (DNA-binding domain)"/>
    <property type="match status" value="1"/>
</dbReference>
<dbReference type="GO" id="GO:0003684">
    <property type="term" value="F:damaged DNA binding"/>
    <property type="evidence" value="ECO:0007669"/>
    <property type="project" value="InterPro"/>
</dbReference>
<proteinExistence type="inferred from homology"/>
<dbReference type="GO" id="GO:0008270">
    <property type="term" value="F:zinc ion binding"/>
    <property type="evidence" value="ECO:0007669"/>
    <property type="project" value="UniProtKB-KW"/>
</dbReference>
<evidence type="ECO:0000256" key="20">
    <source>
        <dbReference type="SAM" id="Phobius"/>
    </source>
</evidence>
<dbReference type="AlphaFoldDB" id="A0AAW6SL58"/>
<keyword evidence="8" id="KW-0227">DNA damage</keyword>
<keyword evidence="20" id="KW-0812">Transmembrane</keyword>
<keyword evidence="9 19" id="KW-0863">Zinc-finger</keyword>
<dbReference type="InterPro" id="IPR010663">
    <property type="entry name" value="Znf_FPG/IleRS"/>
</dbReference>
<keyword evidence="12" id="KW-0238">DNA-binding</keyword>
<evidence type="ECO:0000313" key="23">
    <source>
        <dbReference type="EMBL" id="MDH5159474.1"/>
    </source>
</evidence>
<dbReference type="Pfam" id="PF06827">
    <property type="entry name" value="zf-FPG_IleRS"/>
    <property type="match status" value="1"/>
</dbReference>
<feature type="transmembrane region" description="Helical" evidence="20">
    <location>
        <begin position="60"/>
        <end position="82"/>
    </location>
</feature>
<dbReference type="SMART" id="SM01232">
    <property type="entry name" value="H2TH"/>
    <property type="match status" value="1"/>
</dbReference>
<gene>
    <name evidence="23" type="ORF">P5X88_00890</name>
</gene>
<evidence type="ECO:0000256" key="18">
    <source>
        <dbReference type="ARBA" id="ARBA00044632"/>
    </source>
</evidence>
<dbReference type="EC" id="4.2.99.18" evidence="5"/>
<keyword evidence="10" id="KW-0378">Hydrolase</keyword>
<dbReference type="Gene3D" id="3.20.190.10">
    <property type="entry name" value="MutM-like, N-terminal"/>
    <property type="match status" value="1"/>
</dbReference>
<keyword evidence="16" id="KW-0326">Glycosidase</keyword>
<evidence type="ECO:0000256" key="3">
    <source>
        <dbReference type="ARBA" id="ARBA00009409"/>
    </source>
</evidence>
<dbReference type="GO" id="GO:0006284">
    <property type="term" value="P:base-excision repair"/>
    <property type="evidence" value="ECO:0007669"/>
    <property type="project" value="InterPro"/>
</dbReference>
<keyword evidence="20" id="KW-0472">Membrane</keyword>
<dbReference type="PANTHER" id="PTHR22993">
    <property type="entry name" value="FORMAMIDOPYRIMIDINE-DNA GLYCOSYLASE"/>
    <property type="match status" value="1"/>
</dbReference>
<name>A0AAW6SL58_9BACI</name>
<evidence type="ECO:0000256" key="1">
    <source>
        <dbReference type="ARBA" id="ARBA00001668"/>
    </source>
</evidence>
<dbReference type="PROSITE" id="PS51068">
    <property type="entry name" value="FPG_CAT"/>
    <property type="match status" value="1"/>
</dbReference>
<dbReference type="GO" id="GO:0034039">
    <property type="term" value="F:8-oxo-7,8-dihydroguanine DNA N-glycosylase activity"/>
    <property type="evidence" value="ECO:0007669"/>
    <property type="project" value="TreeGrafter"/>
</dbReference>
<dbReference type="GO" id="GO:0140078">
    <property type="term" value="F:class I DNA-(apurinic or apyrimidinic site) endonuclease activity"/>
    <property type="evidence" value="ECO:0007669"/>
    <property type="project" value="UniProtKB-EC"/>
</dbReference>
<keyword evidence="14" id="KW-0456">Lyase</keyword>
<dbReference type="InterPro" id="IPR010979">
    <property type="entry name" value="Ribosomal_uS13-like_H2TH"/>
</dbReference>
<evidence type="ECO:0000256" key="4">
    <source>
        <dbReference type="ARBA" id="ARBA00012024"/>
    </source>
</evidence>